<gene>
    <name evidence="1" type="ORF">CU100_14690</name>
</gene>
<keyword evidence="2" id="KW-1185">Reference proteome</keyword>
<comment type="caution">
    <text evidence="1">The sequence shown here is derived from an EMBL/GenBank/DDBJ whole genome shotgun (WGS) entry which is preliminary data.</text>
</comment>
<sequence>MRLKAVGLPIDHMTINLRMLHPDILGHTIAGAPNEPVEIRDREHGIEVSRGFAESPSRRVMETCKKIIVQLDDPAAPLGCTQIYLRNVASSNTSSSRYAV</sequence>
<dbReference type="Proteomes" id="UP000241158">
    <property type="component" value="Unassembled WGS sequence"/>
</dbReference>
<proteinExistence type="predicted"/>
<dbReference type="AlphaFoldDB" id="A0A2P7AQW9"/>
<reference evidence="2" key="1">
    <citation type="submission" date="2017-11" db="EMBL/GenBank/DDBJ databases">
        <authorList>
            <person name="Kuznetsova I."/>
            <person name="Sazanova A."/>
            <person name="Chirak E."/>
            <person name="Safronova V."/>
            <person name="Willems A."/>
        </authorList>
    </citation>
    <scope>NUCLEOTIDE SEQUENCE [LARGE SCALE GENOMIC DNA]</scope>
    <source>
        <strain evidence="2">PEPV15</strain>
    </source>
</reference>
<dbReference type="EMBL" id="PGGN01000003">
    <property type="protein sequence ID" value="PSH56618.1"/>
    <property type="molecule type" value="Genomic_DNA"/>
</dbReference>
<evidence type="ECO:0000313" key="1">
    <source>
        <dbReference type="EMBL" id="PSH56618.1"/>
    </source>
</evidence>
<accession>A0A2P7AQW9</accession>
<organism evidence="1 2">
    <name type="scientific">Phyllobacterium endophyticum</name>
    <dbReference type="NCBI Taxonomy" id="1149773"/>
    <lineage>
        <taxon>Bacteria</taxon>
        <taxon>Pseudomonadati</taxon>
        <taxon>Pseudomonadota</taxon>
        <taxon>Alphaproteobacteria</taxon>
        <taxon>Hyphomicrobiales</taxon>
        <taxon>Phyllobacteriaceae</taxon>
        <taxon>Phyllobacterium</taxon>
    </lineage>
</organism>
<protein>
    <submittedName>
        <fullName evidence="1">Uncharacterized protein</fullName>
    </submittedName>
</protein>
<name>A0A2P7AQW9_9HYPH</name>
<evidence type="ECO:0000313" key="2">
    <source>
        <dbReference type="Proteomes" id="UP000241158"/>
    </source>
</evidence>